<reference evidence="1 2" key="1">
    <citation type="journal article" date="2016" name="Nat. Commun.">
        <title>Thousands of microbial genomes shed light on interconnected biogeochemical processes in an aquifer system.</title>
        <authorList>
            <person name="Anantharaman K."/>
            <person name="Brown C.T."/>
            <person name="Hug L.A."/>
            <person name="Sharon I."/>
            <person name="Castelle C.J."/>
            <person name="Probst A.J."/>
            <person name="Thomas B.C."/>
            <person name="Singh A."/>
            <person name="Wilkins M.J."/>
            <person name="Karaoz U."/>
            <person name="Brodie E.L."/>
            <person name="Williams K.H."/>
            <person name="Hubbard S.S."/>
            <person name="Banfield J.F."/>
        </authorList>
    </citation>
    <scope>NUCLEOTIDE SEQUENCE [LARGE SCALE GENOMIC DNA]</scope>
</reference>
<evidence type="ECO:0000313" key="1">
    <source>
        <dbReference type="EMBL" id="OGG07876.1"/>
    </source>
</evidence>
<organism evidence="1 2">
    <name type="scientific">Candidatus Gottesmanbacteria bacterium RIFCSPHIGHO2_01_FULL_40_15</name>
    <dbReference type="NCBI Taxonomy" id="1798376"/>
    <lineage>
        <taxon>Bacteria</taxon>
        <taxon>Candidatus Gottesmaniibacteriota</taxon>
    </lineage>
</organism>
<sequence length="63" mass="7299">MKGTGGDVEFWDLILSRKLKRKYAGSNSNKTDKGIKKMNLLTEKLNLGNGKMENYNRKFIKIY</sequence>
<dbReference type="AlphaFoldDB" id="A0A1F5Z607"/>
<evidence type="ECO:0000313" key="2">
    <source>
        <dbReference type="Proteomes" id="UP000177354"/>
    </source>
</evidence>
<accession>A0A1F5Z607</accession>
<protein>
    <submittedName>
        <fullName evidence="1">Uncharacterized protein</fullName>
    </submittedName>
</protein>
<gene>
    <name evidence="1" type="ORF">A2777_00500</name>
</gene>
<comment type="caution">
    <text evidence="1">The sequence shown here is derived from an EMBL/GenBank/DDBJ whole genome shotgun (WGS) entry which is preliminary data.</text>
</comment>
<name>A0A1F5Z607_9BACT</name>
<dbReference type="Proteomes" id="UP000177354">
    <property type="component" value="Unassembled WGS sequence"/>
</dbReference>
<proteinExistence type="predicted"/>
<dbReference type="EMBL" id="MFJF01000007">
    <property type="protein sequence ID" value="OGG07876.1"/>
    <property type="molecule type" value="Genomic_DNA"/>
</dbReference>